<dbReference type="AlphaFoldDB" id="A0A7X2NMT6"/>
<evidence type="ECO:0000259" key="1">
    <source>
        <dbReference type="Pfam" id="PF01078"/>
    </source>
</evidence>
<dbReference type="InterPro" id="IPR027417">
    <property type="entry name" value="P-loop_NTPase"/>
</dbReference>
<dbReference type="Pfam" id="PF13335">
    <property type="entry name" value="Mg_chelatase_C"/>
    <property type="match status" value="1"/>
</dbReference>
<dbReference type="Pfam" id="PF13541">
    <property type="entry name" value="ChlI"/>
    <property type="match status" value="1"/>
</dbReference>
<dbReference type="RefSeq" id="WP_154473164.1">
    <property type="nucleotide sequence ID" value="NZ_DBEWUL010000171.1"/>
</dbReference>
<dbReference type="SUPFAM" id="SSF54211">
    <property type="entry name" value="Ribosomal protein S5 domain 2-like"/>
    <property type="match status" value="1"/>
</dbReference>
<dbReference type="Gene3D" id="3.30.230.10">
    <property type="match status" value="1"/>
</dbReference>
<feature type="domain" description="Magnesium chelatase ChlI-like catalytic" evidence="1">
    <location>
        <begin position="193"/>
        <end position="397"/>
    </location>
</feature>
<dbReference type="PANTHER" id="PTHR32039">
    <property type="entry name" value="MAGNESIUM-CHELATASE SUBUNIT CHLI"/>
    <property type="match status" value="1"/>
</dbReference>
<dbReference type="Gene3D" id="3.40.50.300">
    <property type="entry name" value="P-loop containing nucleotide triphosphate hydrolases"/>
    <property type="match status" value="1"/>
</dbReference>
<dbReference type="InterPro" id="IPR020568">
    <property type="entry name" value="Ribosomal_Su5_D2-typ_SF"/>
</dbReference>
<dbReference type="GO" id="GO:0005524">
    <property type="term" value="F:ATP binding"/>
    <property type="evidence" value="ECO:0007669"/>
    <property type="project" value="InterPro"/>
</dbReference>
<protein>
    <submittedName>
        <fullName evidence="3">YifB family Mg chelatase-like AAA ATPase</fullName>
    </submittedName>
</protein>
<dbReference type="InterPro" id="IPR025158">
    <property type="entry name" value="Mg_chelat-rel_C"/>
</dbReference>
<keyword evidence="4" id="KW-1185">Reference proteome</keyword>
<dbReference type="Proteomes" id="UP000429958">
    <property type="component" value="Unassembled WGS sequence"/>
</dbReference>
<accession>A0A7X2NMT6</accession>
<organism evidence="3 4">
    <name type="scientific">Clostridium porci</name>
    <dbReference type="NCBI Taxonomy" id="2605778"/>
    <lineage>
        <taxon>Bacteria</taxon>
        <taxon>Bacillati</taxon>
        <taxon>Bacillota</taxon>
        <taxon>Clostridia</taxon>
        <taxon>Eubacteriales</taxon>
        <taxon>Clostridiaceae</taxon>
        <taxon>Clostridium</taxon>
    </lineage>
</organism>
<dbReference type="EMBL" id="VUMD01000013">
    <property type="protein sequence ID" value="MSS37722.1"/>
    <property type="molecule type" value="Genomic_DNA"/>
</dbReference>
<sequence>MFTQINSGGIRAVEGFVVSVEADASEGLPGFSISGQLALAVREAQDRVRTALRNSGFRLPAKKITVNLSPAGVRKGGTAYDLPIAVAILGAYGLVNTECLKSSMVIGELGLDGSVKHVSGVLALVTAAREQGLVRCFLPQMNVREGRVIEGVEIVGVESLGHMARLLEHPSDIAGISSMDEEVWKEEQGGSLDFREISGQRVLRRAAEVAAAGLHGILLNGSAGTGKTMVASRIPTILPALTREEDIEISKTYSICGLLPPDRPLLSKRPFRSPHHTITPQGLSGGGIPARPGELSLASGGVLFLDELPHFSRAAIEILRQPLEERQVVVTRVSGSFVFPADFMLVAAMNPCPCGFYPDRSRCNCSEAEIQRYLSRISRPILERFDICVEAVPVTFEELKGRSLENEDSASIRQRVEAARKIQAHRFQGTGIRFNSRMGTKEIIKFCVLKPQEEAFVKKVYETRGLSARRYHKTLKVARTIADLAGSARIEKEHLAEAFGYSHLEEKLWGRG</sequence>
<dbReference type="SUPFAM" id="SSF52540">
    <property type="entry name" value="P-loop containing nucleoside triphosphate hydrolases"/>
    <property type="match status" value="1"/>
</dbReference>
<comment type="caution">
    <text evidence="3">The sequence shown here is derived from an EMBL/GenBank/DDBJ whole genome shotgun (WGS) entry which is preliminary data.</text>
</comment>
<dbReference type="NCBIfam" id="TIGR00368">
    <property type="entry name" value="YifB family Mg chelatase-like AAA ATPase"/>
    <property type="match status" value="1"/>
</dbReference>
<dbReference type="InterPro" id="IPR000523">
    <property type="entry name" value="Mg_chelatse_chII-like_cat_dom"/>
</dbReference>
<dbReference type="PANTHER" id="PTHR32039:SF7">
    <property type="entry name" value="COMPETENCE PROTEIN COMM"/>
    <property type="match status" value="1"/>
</dbReference>
<dbReference type="InterPro" id="IPR014721">
    <property type="entry name" value="Ribsml_uS5_D2-typ_fold_subgr"/>
</dbReference>
<gene>
    <name evidence="3" type="ORF">FYJ39_14360</name>
</gene>
<dbReference type="InterPro" id="IPR004482">
    <property type="entry name" value="Mg_chelat-rel"/>
</dbReference>
<proteinExistence type="predicted"/>
<evidence type="ECO:0000313" key="3">
    <source>
        <dbReference type="EMBL" id="MSS37722.1"/>
    </source>
</evidence>
<name>A0A7X2NMT6_9CLOT</name>
<feature type="domain" description="Mg chelatase-related protein C-terminal" evidence="2">
    <location>
        <begin position="407"/>
        <end position="501"/>
    </location>
</feature>
<dbReference type="Pfam" id="PF01078">
    <property type="entry name" value="Mg_chelatase"/>
    <property type="match status" value="1"/>
</dbReference>
<dbReference type="InterPro" id="IPR045006">
    <property type="entry name" value="CHLI-like"/>
</dbReference>
<reference evidence="3 4" key="1">
    <citation type="submission" date="2019-08" db="EMBL/GenBank/DDBJ databases">
        <title>In-depth cultivation of the pig gut microbiome towards novel bacterial diversity and tailored functional studies.</title>
        <authorList>
            <person name="Wylensek D."/>
            <person name="Hitch T.C.A."/>
            <person name="Clavel T."/>
        </authorList>
    </citation>
    <scope>NUCLEOTIDE SEQUENCE [LARGE SCALE GENOMIC DNA]</scope>
    <source>
        <strain evidence="3 4">WCA-389-WT-23D1</strain>
    </source>
</reference>
<evidence type="ECO:0000313" key="4">
    <source>
        <dbReference type="Proteomes" id="UP000429958"/>
    </source>
</evidence>
<evidence type="ECO:0000259" key="2">
    <source>
        <dbReference type="Pfam" id="PF13335"/>
    </source>
</evidence>